<organism evidence="1 2">
    <name type="scientific">Lentzea roselyniae</name>
    <dbReference type="NCBI Taxonomy" id="531940"/>
    <lineage>
        <taxon>Bacteria</taxon>
        <taxon>Bacillati</taxon>
        <taxon>Actinomycetota</taxon>
        <taxon>Actinomycetes</taxon>
        <taxon>Pseudonocardiales</taxon>
        <taxon>Pseudonocardiaceae</taxon>
        <taxon>Lentzea</taxon>
    </lineage>
</organism>
<keyword evidence="2" id="KW-1185">Reference proteome</keyword>
<gene>
    <name evidence="1" type="ORF">GCM10022267_73070</name>
</gene>
<protein>
    <submittedName>
        <fullName evidence="1">Uncharacterized protein</fullName>
    </submittedName>
</protein>
<evidence type="ECO:0000313" key="1">
    <source>
        <dbReference type="EMBL" id="GAA3675567.1"/>
    </source>
</evidence>
<dbReference type="EMBL" id="BAABBE010000029">
    <property type="protein sequence ID" value="GAA3675567.1"/>
    <property type="molecule type" value="Genomic_DNA"/>
</dbReference>
<reference evidence="2" key="1">
    <citation type="journal article" date="2019" name="Int. J. Syst. Evol. Microbiol.">
        <title>The Global Catalogue of Microorganisms (GCM) 10K type strain sequencing project: providing services to taxonomists for standard genome sequencing and annotation.</title>
        <authorList>
            <consortium name="The Broad Institute Genomics Platform"/>
            <consortium name="The Broad Institute Genome Sequencing Center for Infectious Disease"/>
            <person name="Wu L."/>
            <person name="Ma J."/>
        </authorList>
    </citation>
    <scope>NUCLEOTIDE SEQUENCE [LARGE SCALE GENOMIC DNA]</scope>
    <source>
        <strain evidence="2">JCM 17494</strain>
    </source>
</reference>
<name>A0ABP7C0G1_9PSEU</name>
<evidence type="ECO:0000313" key="2">
    <source>
        <dbReference type="Proteomes" id="UP001500711"/>
    </source>
</evidence>
<sequence>MSMRMKVFPLAFASIRGEFRGTTWDAVAEWYDELRRDNEGFESHQYLRDIVANVRASGVADRLGVITSMHDLVVVSLETKNGHYETIKVISPSTMAPVDDGCFALTFFGRKKRRHGREEVQQHPVADAVPAFWRMAEEKFGISPAAR</sequence>
<proteinExistence type="predicted"/>
<accession>A0ABP7C0G1</accession>
<comment type="caution">
    <text evidence="1">The sequence shown here is derived from an EMBL/GenBank/DDBJ whole genome shotgun (WGS) entry which is preliminary data.</text>
</comment>
<dbReference type="Proteomes" id="UP001500711">
    <property type="component" value="Unassembled WGS sequence"/>
</dbReference>